<reference evidence="1 2" key="1">
    <citation type="submission" date="2018-01" db="EMBL/GenBank/DDBJ databases">
        <title>Draft genome sequences of six Vibrio diazotrophicus strains isolated from deep-sea sediments of the Baltic Sea.</title>
        <authorList>
            <person name="Castillo D."/>
            <person name="Vandieken V."/>
            <person name="Chiang O."/>
            <person name="Middelboe M."/>
        </authorList>
    </citation>
    <scope>NUCLEOTIDE SEQUENCE [LARGE SCALE GENOMIC DNA]</scope>
    <source>
        <strain evidence="1 2">65.10M</strain>
    </source>
</reference>
<name>A0ABX4W8X9_VIBDI</name>
<comment type="caution">
    <text evidence="1">The sequence shown here is derived from an EMBL/GenBank/DDBJ whole genome shotgun (WGS) entry which is preliminary data.</text>
</comment>
<evidence type="ECO:0008006" key="3">
    <source>
        <dbReference type="Google" id="ProtNLM"/>
    </source>
</evidence>
<evidence type="ECO:0000313" key="2">
    <source>
        <dbReference type="Proteomes" id="UP000236547"/>
    </source>
</evidence>
<dbReference type="Pfam" id="PF11777">
    <property type="entry name" value="DUF3316"/>
    <property type="match status" value="1"/>
</dbReference>
<dbReference type="PIRSF" id="PIRSF028299">
    <property type="entry name" value="UCP028299"/>
    <property type="match status" value="1"/>
</dbReference>
<proteinExistence type="predicted"/>
<dbReference type="InterPro" id="IPR016879">
    <property type="entry name" value="UCP028299"/>
</dbReference>
<organism evidence="1 2">
    <name type="scientific">Vibrio diazotrophicus</name>
    <dbReference type="NCBI Taxonomy" id="685"/>
    <lineage>
        <taxon>Bacteria</taxon>
        <taxon>Pseudomonadati</taxon>
        <taxon>Pseudomonadota</taxon>
        <taxon>Gammaproteobacteria</taxon>
        <taxon>Vibrionales</taxon>
        <taxon>Vibrionaceae</taxon>
        <taxon>Vibrio</taxon>
    </lineage>
</organism>
<evidence type="ECO:0000313" key="1">
    <source>
        <dbReference type="EMBL" id="PNH99966.1"/>
    </source>
</evidence>
<accession>A0ABX4W8X9</accession>
<keyword evidence="2" id="KW-1185">Reference proteome</keyword>
<dbReference type="EMBL" id="POSM01000021">
    <property type="protein sequence ID" value="PNH99966.1"/>
    <property type="molecule type" value="Genomic_DNA"/>
</dbReference>
<gene>
    <name evidence="1" type="ORF">C1O25_14550</name>
</gene>
<sequence>MAPLRCDQVTNINATKGNPMKLMKTTFTTAALILLSGNVLAGQYINTYGNFEERLDTRTFHTEAVSSKQEAYKLGLQQLHELDNSSSQELNHKLLVTGDSSNDIHLNKNGYVTVQEFMNDAGQILYKGEVNVSYHYAERRDD</sequence>
<dbReference type="Proteomes" id="UP000236547">
    <property type="component" value="Unassembled WGS sequence"/>
</dbReference>
<protein>
    <recommendedName>
        <fullName evidence="3">DUF3316 domain-containing protein</fullName>
    </recommendedName>
</protein>